<dbReference type="STRING" id="1220924.W2RQ89"/>
<reference evidence="4 5" key="1">
    <citation type="submission" date="2013-03" db="EMBL/GenBank/DDBJ databases">
        <title>The Genome Sequence of Phialophora europaea CBS 101466.</title>
        <authorList>
            <consortium name="The Broad Institute Genomics Platform"/>
            <person name="Cuomo C."/>
            <person name="de Hoog S."/>
            <person name="Gorbushina A."/>
            <person name="Walker B."/>
            <person name="Young S.K."/>
            <person name="Zeng Q."/>
            <person name="Gargeya S."/>
            <person name="Fitzgerald M."/>
            <person name="Haas B."/>
            <person name="Abouelleil A."/>
            <person name="Allen A.W."/>
            <person name="Alvarado L."/>
            <person name="Arachchi H.M."/>
            <person name="Berlin A.M."/>
            <person name="Chapman S.B."/>
            <person name="Gainer-Dewar J."/>
            <person name="Goldberg J."/>
            <person name="Griggs A."/>
            <person name="Gujja S."/>
            <person name="Hansen M."/>
            <person name="Howarth C."/>
            <person name="Imamovic A."/>
            <person name="Ireland A."/>
            <person name="Larimer J."/>
            <person name="McCowan C."/>
            <person name="Murphy C."/>
            <person name="Pearson M."/>
            <person name="Poon T.W."/>
            <person name="Priest M."/>
            <person name="Roberts A."/>
            <person name="Saif S."/>
            <person name="Shea T."/>
            <person name="Sisk P."/>
            <person name="Sykes S."/>
            <person name="Wortman J."/>
            <person name="Nusbaum C."/>
            <person name="Birren B."/>
        </authorList>
    </citation>
    <scope>NUCLEOTIDE SEQUENCE [LARGE SCALE GENOMIC DNA]</scope>
    <source>
        <strain evidence="4 5">CBS 101466</strain>
    </source>
</reference>
<accession>W2RQ89</accession>
<proteinExistence type="inferred from homology"/>
<dbReference type="eggNOG" id="KOG2842">
    <property type="taxonomic scope" value="Eukaryota"/>
</dbReference>
<sequence length="476" mass="52577">MHDNLRRRALESGKTVSNKAKSKGSSKASSRANSTTNSRANSRLQSRDASDDEDMGGNLSDDTNMSINSIDELLESDDFNEQTTDVMKQELSKSIDDLLERKGSSVNSREESLSSFDRCLTAHYLADTLYGRVSDILGALSKSVKAETTEKETTLAIRAIALTAITIQDDAIYETVAPLLKRAISDSQYPHAKAVAIDALATCISFGGAGEEEIEETLTFLLEIVSSDGSFIGADDDPEVVTVALLAYGFLATQVEDLEADSEDAISSFLDQLDADDAKVQIAAGENIALLYEKSFTEREEDEESEDEEDEVSSDDDNVGFQGDKNLVKRYNAYHNTHQVLEKVNSLASLSTKSMNRKDKRNIHQSFATIALTVENPRVGLRTNNASKMTIRIHREGEMKVDKWWKLMRLSAIRRLLGGGFVNHYFEGNKQVLDALPMIIRETGAGLGSPRKVMAKQSKGRYREQRRFVSVGVNET</sequence>
<keyword evidence="5" id="KW-1185">Reference proteome</keyword>
<dbReference type="InterPro" id="IPR011989">
    <property type="entry name" value="ARM-like"/>
</dbReference>
<feature type="domain" description="Interferon-related developmental regulator N-terminal" evidence="3">
    <location>
        <begin position="64"/>
        <end position="375"/>
    </location>
</feature>
<evidence type="ECO:0000259" key="3">
    <source>
        <dbReference type="Pfam" id="PF05004"/>
    </source>
</evidence>
<evidence type="ECO:0000313" key="4">
    <source>
        <dbReference type="EMBL" id="ETN37874.1"/>
    </source>
</evidence>
<organism evidence="4 5">
    <name type="scientific">Cyphellophora europaea (strain CBS 101466)</name>
    <name type="common">Phialophora europaea</name>
    <dbReference type="NCBI Taxonomy" id="1220924"/>
    <lineage>
        <taxon>Eukaryota</taxon>
        <taxon>Fungi</taxon>
        <taxon>Dikarya</taxon>
        <taxon>Ascomycota</taxon>
        <taxon>Pezizomycotina</taxon>
        <taxon>Eurotiomycetes</taxon>
        <taxon>Chaetothyriomycetidae</taxon>
        <taxon>Chaetothyriales</taxon>
        <taxon>Cyphellophoraceae</taxon>
        <taxon>Cyphellophora</taxon>
    </lineage>
</organism>
<dbReference type="RefSeq" id="XP_008720043.1">
    <property type="nucleotide sequence ID" value="XM_008721821.1"/>
</dbReference>
<dbReference type="GeneID" id="19974836"/>
<dbReference type="VEuPathDB" id="FungiDB:HMPREF1541_07497"/>
<evidence type="ECO:0000313" key="5">
    <source>
        <dbReference type="Proteomes" id="UP000030752"/>
    </source>
</evidence>
<dbReference type="OrthoDB" id="18978at2759"/>
<dbReference type="HOGENOM" id="CLU_039188_0_0_1"/>
<dbReference type="InParanoid" id="W2RQ89"/>
<dbReference type="InterPro" id="IPR016024">
    <property type="entry name" value="ARM-type_fold"/>
</dbReference>
<dbReference type="EMBL" id="KB822723">
    <property type="protein sequence ID" value="ETN37874.1"/>
    <property type="molecule type" value="Genomic_DNA"/>
</dbReference>
<dbReference type="SUPFAM" id="SSF48371">
    <property type="entry name" value="ARM repeat"/>
    <property type="match status" value="1"/>
</dbReference>
<dbReference type="Proteomes" id="UP000030752">
    <property type="component" value="Unassembled WGS sequence"/>
</dbReference>
<dbReference type="Gene3D" id="1.25.10.10">
    <property type="entry name" value="Leucine-rich Repeat Variant"/>
    <property type="match status" value="1"/>
</dbReference>
<evidence type="ECO:0000256" key="2">
    <source>
        <dbReference type="SAM" id="MobiDB-lite"/>
    </source>
</evidence>
<feature type="compositionally biased region" description="Low complexity" evidence="2">
    <location>
        <begin position="17"/>
        <end position="43"/>
    </location>
</feature>
<feature type="region of interest" description="Disordered" evidence="2">
    <location>
        <begin position="1"/>
        <end position="65"/>
    </location>
</feature>
<comment type="similarity">
    <text evidence="1">Belongs to the IFRD family.</text>
</comment>
<feature type="region of interest" description="Disordered" evidence="2">
    <location>
        <begin position="296"/>
        <end position="321"/>
    </location>
</feature>
<dbReference type="InterPro" id="IPR007701">
    <property type="entry name" value="Interferon-rel_develop_reg_N"/>
</dbReference>
<dbReference type="PANTHER" id="PTHR12354">
    <property type="entry name" value="INTERFERON-RELATED DEVELOPMENTAL REGULATOR"/>
    <property type="match status" value="1"/>
</dbReference>
<dbReference type="Pfam" id="PF05004">
    <property type="entry name" value="IFRD"/>
    <property type="match status" value="1"/>
</dbReference>
<dbReference type="AlphaFoldDB" id="W2RQ89"/>
<dbReference type="PANTHER" id="PTHR12354:SF1">
    <property type="entry name" value="INTERFERON-RELATED DEVELOPMENTAL REGULATOR 1"/>
    <property type="match status" value="1"/>
</dbReference>
<protein>
    <recommendedName>
        <fullName evidence="3">Interferon-related developmental regulator N-terminal domain-containing protein</fullName>
    </recommendedName>
</protein>
<feature type="compositionally biased region" description="Acidic residues" evidence="2">
    <location>
        <begin position="299"/>
        <end position="318"/>
    </location>
</feature>
<evidence type="ECO:0000256" key="1">
    <source>
        <dbReference type="ARBA" id="ARBA00008828"/>
    </source>
</evidence>
<dbReference type="InterPro" id="IPR039777">
    <property type="entry name" value="IFRD"/>
</dbReference>
<name>W2RQ89_CYPE1</name>
<gene>
    <name evidence="4" type="ORF">HMPREF1541_07497</name>
</gene>
<feature type="compositionally biased region" description="Basic and acidic residues" evidence="2">
    <location>
        <begin position="1"/>
        <end position="11"/>
    </location>
</feature>